<dbReference type="EMBL" id="PTRC01000051">
    <property type="protein sequence ID" value="PQA71704.1"/>
    <property type="molecule type" value="Genomic_DNA"/>
</dbReference>
<dbReference type="Proteomes" id="UP000238493">
    <property type="component" value="Unassembled WGS sequence"/>
</dbReference>
<dbReference type="OrthoDB" id="8441904at2"/>
<dbReference type="RefSeq" id="WP_104757479.1">
    <property type="nucleotide sequence ID" value="NZ_PTRC01000051.1"/>
</dbReference>
<organism evidence="2 3">
    <name type="scientific">Brucella oryzae</name>
    <dbReference type="NCBI Taxonomy" id="335286"/>
    <lineage>
        <taxon>Bacteria</taxon>
        <taxon>Pseudomonadati</taxon>
        <taxon>Pseudomonadota</taxon>
        <taxon>Alphaproteobacteria</taxon>
        <taxon>Hyphomicrobiales</taxon>
        <taxon>Brucellaceae</taxon>
        <taxon>Brucella/Ochrobactrum group</taxon>
        <taxon>Brucella</taxon>
    </lineage>
</organism>
<sequence>MADRLELYNGALDLIGEEPLATLSDENKARRALDRQWDRVVRSLLESAQWKFAMVTVELSHDEDFEPQFGFQFVFSKPTDWLRTYTVSSVASLTPPLSRFVEESGLIYADVDPLYLKYVSSSLDAGWDMGRWTALFSDAVIATLAEKICPIVTESETKLDRVTGQAAVARRLARSHDAFREGPKEWPDGKWVSSRRGSRGSRREY</sequence>
<protein>
    <submittedName>
        <fullName evidence="2">Uncharacterized protein</fullName>
    </submittedName>
</protein>
<name>A0A2S7IUK4_9HYPH</name>
<dbReference type="AlphaFoldDB" id="A0A2S7IUK4"/>
<comment type="caution">
    <text evidence="2">The sequence shown here is derived from an EMBL/GenBank/DDBJ whole genome shotgun (WGS) entry which is preliminary data.</text>
</comment>
<evidence type="ECO:0000313" key="3">
    <source>
        <dbReference type="Proteomes" id="UP000238493"/>
    </source>
</evidence>
<feature type="region of interest" description="Disordered" evidence="1">
    <location>
        <begin position="180"/>
        <end position="205"/>
    </location>
</feature>
<keyword evidence="3" id="KW-1185">Reference proteome</keyword>
<accession>A0A2S7IUK4</accession>
<evidence type="ECO:0000256" key="1">
    <source>
        <dbReference type="SAM" id="MobiDB-lite"/>
    </source>
</evidence>
<proteinExistence type="predicted"/>
<reference evidence="2 3" key="1">
    <citation type="submission" date="2018-02" db="EMBL/GenBank/DDBJ databases">
        <title>Draft genome sequence of Ochrobactrum oryzae found in Brazil.</title>
        <authorList>
            <person name="Cerdeira L."/>
            <person name="Andrade F."/>
            <person name="Zacariotto T."/>
            <person name="Barbosa B."/>
            <person name="Santos S."/>
            <person name="Cassetari V."/>
            <person name="Lincopan N."/>
        </authorList>
    </citation>
    <scope>NUCLEOTIDE SEQUENCE [LARGE SCALE GENOMIC DNA]</scope>
    <source>
        <strain evidence="2 3">OA447</strain>
    </source>
</reference>
<evidence type="ECO:0000313" key="2">
    <source>
        <dbReference type="EMBL" id="PQA71704.1"/>
    </source>
</evidence>
<gene>
    <name evidence="2" type="ORF">C3731_20670</name>
</gene>
<feature type="compositionally biased region" description="Basic residues" evidence="1">
    <location>
        <begin position="196"/>
        <end position="205"/>
    </location>
</feature>